<dbReference type="AlphaFoldDB" id="A0AAU7ZNE8"/>
<gene>
    <name evidence="2" type="ORF">RBB77_18785</name>
</gene>
<dbReference type="SUPFAM" id="SSF53448">
    <property type="entry name" value="Nucleotide-diphospho-sugar transferases"/>
    <property type="match status" value="1"/>
</dbReference>
<reference evidence="2" key="1">
    <citation type="submission" date="2023-08" db="EMBL/GenBank/DDBJ databases">
        <authorList>
            <person name="Messyasz A."/>
            <person name="Mannisto M.K."/>
            <person name="Kerkhof L.J."/>
            <person name="Haggblom M."/>
        </authorList>
    </citation>
    <scope>NUCLEOTIDE SEQUENCE</scope>
    <source>
        <strain evidence="2">X5P6</strain>
    </source>
</reference>
<dbReference type="Pfam" id="PF00483">
    <property type="entry name" value="NTP_transferase"/>
    <property type="match status" value="1"/>
</dbReference>
<sequence>MKAVLLVGGLGTRLRSAVPSLPKALASVGGRPFLELLVRQLACQGLRQLVMCTGYLSEQIEEVFRDGIDFGGTIEYSKETVPLGTAGALKLAQRYLQQESEFLVLNGDSFVEVDFNDLIDFHSKHSSLATIAVVAVENASRYGTVHVGAASRVLGFAEKSCQDAPGIINAGVYVFSNSILAQIPDGPASLERDVFPQLLEQGVYAVEHRGIFIDIGTPDDYVRASEMYGRLATAALDKRCRISPIAIS</sequence>
<proteinExistence type="predicted"/>
<evidence type="ECO:0000313" key="2">
    <source>
        <dbReference type="EMBL" id="XCB32466.1"/>
    </source>
</evidence>
<dbReference type="Gene3D" id="3.90.550.10">
    <property type="entry name" value="Spore Coat Polysaccharide Biosynthesis Protein SpsA, Chain A"/>
    <property type="match status" value="1"/>
</dbReference>
<dbReference type="RefSeq" id="WP_353063314.1">
    <property type="nucleotide sequence ID" value="NZ_CP132942.1"/>
</dbReference>
<dbReference type="EMBL" id="CP132942">
    <property type="protein sequence ID" value="XCB32466.1"/>
    <property type="molecule type" value="Genomic_DNA"/>
</dbReference>
<protein>
    <submittedName>
        <fullName evidence="2">Nucleotidyltransferase family protein</fullName>
    </submittedName>
</protein>
<feature type="domain" description="Nucleotidyl transferase" evidence="1">
    <location>
        <begin position="2"/>
        <end position="227"/>
    </location>
</feature>
<dbReference type="InterPro" id="IPR050486">
    <property type="entry name" value="Mannose-1P_guanyltransferase"/>
</dbReference>
<organism evidence="2">
    <name type="scientific">Tunturiibacter psychrotolerans</name>
    <dbReference type="NCBI Taxonomy" id="3069686"/>
    <lineage>
        <taxon>Bacteria</taxon>
        <taxon>Pseudomonadati</taxon>
        <taxon>Acidobacteriota</taxon>
        <taxon>Terriglobia</taxon>
        <taxon>Terriglobales</taxon>
        <taxon>Acidobacteriaceae</taxon>
        <taxon>Tunturiibacter</taxon>
    </lineage>
</organism>
<dbReference type="InterPro" id="IPR029044">
    <property type="entry name" value="Nucleotide-diphossugar_trans"/>
</dbReference>
<dbReference type="PANTHER" id="PTHR22572">
    <property type="entry name" value="SUGAR-1-PHOSPHATE GUANYL TRANSFERASE"/>
    <property type="match status" value="1"/>
</dbReference>
<dbReference type="CDD" id="cd06915">
    <property type="entry name" value="NTP_transferase_WcbM_like"/>
    <property type="match status" value="1"/>
</dbReference>
<accession>A0AAU7ZNE8</accession>
<reference evidence="2" key="2">
    <citation type="journal article" date="2024" name="Environ. Microbiol.">
        <title>Genome analysis and description of Tunturibacter gen. nov. expands the diversity of Terriglobia in tundra soils.</title>
        <authorList>
            <person name="Messyasz A."/>
            <person name="Mannisto M.K."/>
            <person name="Kerkhof L.J."/>
            <person name="Haggblom M.M."/>
        </authorList>
    </citation>
    <scope>NUCLEOTIDE SEQUENCE</scope>
    <source>
        <strain evidence="2">X5P6</strain>
    </source>
</reference>
<name>A0AAU7ZNE8_9BACT</name>
<dbReference type="InterPro" id="IPR005835">
    <property type="entry name" value="NTP_transferase_dom"/>
</dbReference>
<dbReference type="KEGG" id="tpsc:RBB77_18785"/>
<evidence type="ECO:0000259" key="1">
    <source>
        <dbReference type="Pfam" id="PF00483"/>
    </source>
</evidence>